<evidence type="ECO:0000313" key="3">
    <source>
        <dbReference type="Proteomes" id="UP000034410"/>
    </source>
</evidence>
<sequence length="276" mass="29327">MSYLSRYQQLIWQIDNTLHLPTIERILLPPEISSSEIKDNFAFVLLNDGSTGPFYSCLGETRPWLASAAQDTVGQSVAGIAGQLDGVDIPRSALALGAFNAMSQHLMRRAGFDPSTIPRGSDIDGPDAHIGMVGFFGPLIERYLARGRRVTIIEQQPERVPAELGLPVFTSPEPLADCDTILCTASTLINNTLESIITAAGDAGKIHIIGPSASGLPDLLFQLGIGSTGGMIIDRPDELIKALAVGESWGACGRKYQLTQANYPGIAALLDAAGTP</sequence>
<evidence type="ECO:0000259" key="1">
    <source>
        <dbReference type="Pfam" id="PF04016"/>
    </source>
</evidence>
<dbReference type="KEGG" id="seds:AAY24_03585"/>
<keyword evidence="3" id="KW-1185">Reference proteome</keyword>
<proteinExistence type="predicted"/>
<accession>A0A0F7JY54</accession>
<dbReference type="InterPro" id="IPR007161">
    <property type="entry name" value="DUF364"/>
</dbReference>
<dbReference type="RefSeq" id="WP_046858524.1">
    <property type="nucleotide sequence ID" value="NZ_CP011412.1"/>
</dbReference>
<dbReference type="EMBL" id="CP011412">
    <property type="protein sequence ID" value="AKH19588.1"/>
    <property type="molecule type" value="Genomic_DNA"/>
</dbReference>
<evidence type="ECO:0000313" key="2">
    <source>
        <dbReference type="EMBL" id="AKH19588.1"/>
    </source>
</evidence>
<dbReference type="OrthoDB" id="6398618at2"/>
<dbReference type="AlphaFoldDB" id="A0A0F7JY54"/>
<organism evidence="2 3">
    <name type="scientific">Sedimenticola thiotaurini</name>
    <dbReference type="NCBI Taxonomy" id="1543721"/>
    <lineage>
        <taxon>Bacteria</taxon>
        <taxon>Pseudomonadati</taxon>
        <taxon>Pseudomonadota</taxon>
        <taxon>Gammaproteobacteria</taxon>
        <taxon>Chromatiales</taxon>
        <taxon>Sedimenticolaceae</taxon>
        <taxon>Sedimenticola</taxon>
    </lineage>
</organism>
<name>A0A0F7JY54_9GAMM</name>
<dbReference type="Pfam" id="PF04016">
    <property type="entry name" value="DUF364"/>
    <property type="match status" value="1"/>
</dbReference>
<reference evidence="2 3" key="1">
    <citation type="journal article" date="2015" name="Genome Announc.">
        <title>Complete Genome Sequence of Sedimenticola thiotaurini Strain SIP-G1, a Polyphosphate- and Polyhydroxyalkanoate-Accumulating Sulfur-Oxidizing Gammaproteobacterium Isolated from Salt Marsh Sediments.</title>
        <authorList>
            <person name="Flood B.E."/>
            <person name="Jones D.S."/>
            <person name="Bailey J.V."/>
        </authorList>
    </citation>
    <scope>NUCLEOTIDE SEQUENCE [LARGE SCALE GENOMIC DNA]</scope>
    <source>
        <strain evidence="2 3">SIP-G1</strain>
    </source>
</reference>
<gene>
    <name evidence="2" type="ORF">AAY24_03585</name>
</gene>
<dbReference type="SUPFAM" id="SSF159713">
    <property type="entry name" value="Dhaf3308-like"/>
    <property type="match status" value="1"/>
</dbReference>
<dbReference type="Gene3D" id="3.40.50.11590">
    <property type="match status" value="1"/>
</dbReference>
<feature type="domain" description="Putative heavy-metal chelation" evidence="1">
    <location>
        <begin position="126"/>
        <end position="258"/>
    </location>
</feature>
<protein>
    <recommendedName>
        <fullName evidence="1">Putative heavy-metal chelation domain-containing protein</fullName>
    </recommendedName>
</protein>
<dbReference type="Proteomes" id="UP000034410">
    <property type="component" value="Chromosome"/>
</dbReference>